<sequence length="107" mass="11496">MALDPEQLAKLAALTDSQMSEAGSGESAREVDDAPAWEALCEAVTEHCTSSTGELTRSLRLVEDLDMDTLLRYCVITACEHRLKTRAIDADVDAAVTLGDLADALTR</sequence>
<name>A0A8I0GCD4_9ACTO</name>
<dbReference type="EMBL" id="JACRUO010000001">
    <property type="protein sequence ID" value="MBD3688968.1"/>
    <property type="molecule type" value="Genomic_DNA"/>
</dbReference>
<organism evidence="1 2">
    <name type="scientific">Nanchangia anserum</name>
    <dbReference type="NCBI Taxonomy" id="2692125"/>
    <lineage>
        <taxon>Bacteria</taxon>
        <taxon>Bacillati</taxon>
        <taxon>Actinomycetota</taxon>
        <taxon>Actinomycetes</taxon>
        <taxon>Actinomycetales</taxon>
        <taxon>Actinomycetaceae</taxon>
        <taxon>Nanchangia</taxon>
    </lineage>
</organism>
<accession>A0A8I0GCD4</accession>
<dbReference type="Gene3D" id="1.10.1200.10">
    <property type="entry name" value="ACP-like"/>
    <property type="match status" value="1"/>
</dbReference>
<dbReference type="AlphaFoldDB" id="A0A8I0GCD4"/>
<dbReference type="RefSeq" id="WP_191071053.1">
    <property type="nucleotide sequence ID" value="NZ_CP060506.1"/>
</dbReference>
<reference evidence="1 2" key="1">
    <citation type="submission" date="2020-08" db="EMBL/GenBank/DDBJ databases">
        <title>Winkia gen. nov., sp. nov., isolated from faeces of the Anser albifrons in China.</title>
        <authorList>
            <person name="Liu Q."/>
        </authorList>
    </citation>
    <scope>NUCLEOTIDE SEQUENCE [LARGE SCALE GENOMIC DNA]</scope>
    <source>
        <strain evidence="1 2">C62</strain>
    </source>
</reference>
<dbReference type="SUPFAM" id="SSF47336">
    <property type="entry name" value="ACP-like"/>
    <property type="match status" value="1"/>
</dbReference>
<evidence type="ECO:0000313" key="1">
    <source>
        <dbReference type="EMBL" id="MBD3688968.1"/>
    </source>
</evidence>
<comment type="caution">
    <text evidence="1">The sequence shown here is derived from an EMBL/GenBank/DDBJ whole genome shotgun (WGS) entry which is preliminary data.</text>
</comment>
<keyword evidence="2" id="KW-1185">Reference proteome</keyword>
<protein>
    <submittedName>
        <fullName evidence="1">Uncharacterized protein</fullName>
    </submittedName>
</protein>
<dbReference type="InterPro" id="IPR036736">
    <property type="entry name" value="ACP-like_sf"/>
</dbReference>
<evidence type="ECO:0000313" key="2">
    <source>
        <dbReference type="Proteomes" id="UP000627538"/>
    </source>
</evidence>
<gene>
    <name evidence="1" type="ORF">H8R10_01795</name>
</gene>
<proteinExistence type="predicted"/>
<dbReference type="Proteomes" id="UP000627538">
    <property type="component" value="Unassembled WGS sequence"/>
</dbReference>